<proteinExistence type="predicted"/>
<comment type="subcellular location">
    <subcellularLocation>
        <location evidence="1">Cell inner membrane</location>
        <topology evidence="1">Multi-pass membrane protein</topology>
    </subcellularLocation>
</comment>
<dbReference type="GO" id="GO:0005886">
    <property type="term" value="C:plasma membrane"/>
    <property type="evidence" value="ECO:0007669"/>
    <property type="project" value="UniProtKB-SubCell"/>
</dbReference>
<feature type="region of interest" description="Disordered" evidence="3">
    <location>
        <begin position="455"/>
        <end position="476"/>
    </location>
</feature>
<dbReference type="InterPro" id="IPR050375">
    <property type="entry name" value="MFS_TsgA-like"/>
</dbReference>
<dbReference type="PROSITE" id="PS50850">
    <property type="entry name" value="MFS"/>
    <property type="match status" value="1"/>
</dbReference>
<feature type="transmembrane region" description="Helical" evidence="4">
    <location>
        <begin position="318"/>
        <end position="337"/>
    </location>
</feature>
<protein>
    <recommendedName>
        <fullName evidence="5">Major facilitator superfamily (MFS) profile domain-containing protein</fullName>
    </recommendedName>
</protein>
<keyword evidence="2" id="KW-1003">Cell membrane</keyword>
<dbReference type="GO" id="GO:0022857">
    <property type="term" value="F:transmembrane transporter activity"/>
    <property type="evidence" value="ECO:0007669"/>
    <property type="project" value="InterPro"/>
</dbReference>
<dbReference type="SUPFAM" id="SSF103473">
    <property type="entry name" value="MFS general substrate transporter"/>
    <property type="match status" value="1"/>
</dbReference>
<feature type="transmembrane region" description="Helical" evidence="4">
    <location>
        <begin position="101"/>
        <end position="119"/>
    </location>
</feature>
<organism evidence="6 7">
    <name type="scientific">Exophiala bonariae</name>
    <dbReference type="NCBI Taxonomy" id="1690606"/>
    <lineage>
        <taxon>Eukaryota</taxon>
        <taxon>Fungi</taxon>
        <taxon>Dikarya</taxon>
        <taxon>Ascomycota</taxon>
        <taxon>Pezizomycotina</taxon>
        <taxon>Eurotiomycetes</taxon>
        <taxon>Chaetothyriomycetidae</taxon>
        <taxon>Chaetothyriales</taxon>
        <taxon>Herpotrichiellaceae</taxon>
        <taxon>Exophiala</taxon>
    </lineage>
</organism>
<feature type="transmembrane region" description="Helical" evidence="4">
    <location>
        <begin position="72"/>
        <end position="89"/>
    </location>
</feature>
<keyword evidence="4" id="KW-0812">Transmembrane</keyword>
<dbReference type="EMBL" id="JAVRRD010000003">
    <property type="protein sequence ID" value="KAK5061311.1"/>
    <property type="molecule type" value="Genomic_DNA"/>
</dbReference>
<evidence type="ECO:0000256" key="1">
    <source>
        <dbReference type="ARBA" id="ARBA00004429"/>
    </source>
</evidence>
<evidence type="ECO:0000256" key="2">
    <source>
        <dbReference type="ARBA" id="ARBA00022475"/>
    </source>
</evidence>
<dbReference type="InterPro" id="IPR020846">
    <property type="entry name" value="MFS_dom"/>
</dbReference>
<feature type="transmembrane region" description="Helical" evidence="4">
    <location>
        <begin position="343"/>
        <end position="363"/>
    </location>
</feature>
<sequence>MAFAKMLSKRSALRTKNTDLTVAAQLTLRQSLWPLTIVTVLFFLWGFAYGLLDTLNKHFQNTLGITRTRSSGLQAAYFGAYPLASLGYANWMLRHWGYKSVFIFGLCLYGIGALMMWPAGVYRSFGGFCGATFIIGSGLGSLETAANPYLAVCGPPRWAEIRINFAQAFNAVGTVVGPVLGSYVFFQKTEDSVAALKNVQWVYLGIAIFVFILAFVFFASYIPEVTDADMEFQVRETHVEGSELPFRKQYRLFHAAFAQFTYCGAQVAVASYFINYVVETRRNTDSALAAKFLAGAQGAFTVGRFSGTLFMAYAKPRMVFLAYMFGVVIFLGAATGTRENTGLAMLFMVLFFESVCFPTIVALGIRGLGRHYKRGSGVIVAGVLGGACVPALTGKVADIYNDTGKAMVVPEMFMVAALTYAMCVNFVPYYRIPADLVGESDIGIVNTADSKLDEEKNVQTRDGRNMGGEVHEVEKT</sequence>
<gene>
    <name evidence="6" type="ORF">LTR84_007853</name>
</gene>
<evidence type="ECO:0000256" key="4">
    <source>
        <dbReference type="SAM" id="Phobius"/>
    </source>
</evidence>
<keyword evidence="4" id="KW-0472">Membrane</keyword>
<dbReference type="RefSeq" id="XP_064710408.1">
    <property type="nucleotide sequence ID" value="XM_064851405.1"/>
</dbReference>
<feature type="transmembrane region" description="Helical" evidence="4">
    <location>
        <begin position="412"/>
        <end position="430"/>
    </location>
</feature>
<dbReference type="PANTHER" id="PTHR43702">
    <property type="entry name" value="L-FUCOSE-PROTON SYMPORTER"/>
    <property type="match status" value="1"/>
</dbReference>
<dbReference type="GeneID" id="89976018"/>
<dbReference type="AlphaFoldDB" id="A0AAV9NL85"/>
<dbReference type="InterPro" id="IPR036259">
    <property type="entry name" value="MFS_trans_sf"/>
</dbReference>
<feature type="transmembrane region" description="Helical" evidence="4">
    <location>
        <begin position="163"/>
        <end position="186"/>
    </location>
</feature>
<comment type="caution">
    <text evidence="6">The sequence shown here is derived from an EMBL/GenBank/DDBJ whole genome shotgun (WGS) entry which is preliminary data.</text>
</comment>
<reference evidence="6 7" key="1">
    <citation type="submission" date="2023-08" db="EMBL/GenBank/DDBJ databases">
        <title>Black Yeasts Isolated from many extreme environments.</title>
        <authorList>
            <person name="Coleine C."/>
            <person name="Stajich J.E."/>
            <person name="Selbmann L."/>
        </authorList>
    </citation>
    <scope>NUCLEOTIDE SEQUENCE [LARGE SCALE GENOMIC DNA]</scope>
    <source>
        <strain evidence="6 7">CCFEE 5792</strain>
    </source>
</reference>
<dbReference type="PANTHER" id="PTHR43702:SF3">
    <property type="entry name" value="PROTEIN TSGA"/>
    <property type="match status" value="1"/>
</dbReference>
<evidence type="ECO:0000313" key="6">
    <source>
        <dbReference type="EMBL" id="KAK5061311.1"/>
    </source>
</evidence>
<evidence type="ECO:0000256" key="3">
    <source>
        <dbReference type="SAM" id="MobiDB-lite"/>
    </source>
</evidence>
<evidence type="ECO:0000313" key="7">
    <source>
        <dbReference type="Proteomes" id="UP001358417"/>
    </source>
</evidence>
<accession>A0AAV9NL85</accession>
<dbReference type="Pfam" id="PF07690">
    <property type="entry name" value="MFS_1"/>
    <property type="match status" value="1"/>
</dbReference>
<name>A0AAV9NL85_9EURO</name>
<keyword evidence="4" id="KW-1133">Transmembrane helix</keyword>
<feature type="transmembrane region" description="Helical" evidence="4">
    <location>
        <begin position="375"/>
        <end position="392"/>
    </location>
</feature>
<feature type="transmembrane region" description="Helical" evidence="4">
    <location>
        <begin position="32"/>
        <end position="52"/>
    </location>
</feature>
<dbReference type="InterPro" id="IPR011701">
    <property type="entry name" value="MFS"/>
</dbReference>
<feature type="transmembrane region" description="Helical" evidence="4">
    <location>
        <begin position="252"/>
        <end position="274"/>
    </location>
</feature>
<evidence type="ECO:0000259" key="5">
    <source>
        <dbReference type="PROSITE" id="PS50850"/>
    </source>
</evidence>
<feature type="domain" description="Major facilitator superfamily (MFS) profile" evidence="5">
    <location>
        <begin position="34"/>
        <end position="435"/>
    </location>
</feature>
<keyword evidence="7" id="KW-1185">Reference proteome</keyword>
<dbReference type="Gene3D" id="1.20.1250.20">
    <property type="entry name" value="MFS general substrate transporter like domains"/>
    <property type="match status" value="2"/>
</dbReference>
<feature type="transmembrane region" description="Helical" evidence="4">
    <location>
        <begin position="201"/>
        <end position="222"/>
    </location>
</feature>
<dbReference type="Proteomes" id="UP001358417">
    <property type="component" value="Unassembled WGS sequence"/>
</dbReference>